<gene>
    <name evidence="5" type="ORF">H9710_03505</name>
</gene>
<dbReference type="Proteomes" id="UP000826793">
    <property type="component" value="Unassembled WGS sequence"/>
</dbReference>
<dbReference type="GO" id="GO:0009265">
    <property type="term" value="P:2'-deoxyribonucleotide biosynthetic process"/>
    <property type="evidence" value="ECO:0007669"/>
    <property type="project" value="TreeGrafter"/>
</dbReference>
<evidence type="ECO:0000313" key="6">
    <source>
        <dbReference type="Proteomes" id="UP000826793"/>
    </source>
</evidence>
<dbReference type="Pfam" id="PF13597">
    <property type="entry name" value="NRDD"/>
    <property type="match status" value="1"/>
</dbReference>
<dbReference type="GO" id="GO:0008998">
    <property type="term" value="F:ribonucleoside-triphosphate reductase (thioredoxin) activity"/>
    <property type="evidence" value="ECO:0007669"/>
    <property type="project" value="InterPro"/>
</dbReference>
<accession>A0A9D2MVR2</accession>
<dbReference type="GO" id="GO:0006260">
    <property type="term" value="P:DNA replication"/>
    <property type="evidence" value="ECO:0007669"/>
    <property type="project" value="InterPro"/>
</dbReference>
<evidence type="ECO:0000256" key="3">
    <source>
        <dbReference type="PROSITE-ProRule" id="PRU00492"/>
    </source>
</evidence>
<dbReference type="Gene3D" id="3.20.70.20">
    <property type="match status" value="1"/>
</dbReference>
<dbReference type="AlphaFoldDB" id="A0A9D2MVR2"/>
<reference evidence="5" key="2">
    <citation type="submission" date="2021-04" db="EMBL/GenBank/DDBJ databases">
        <authorList>
            <person name="Gilroy R."/>
        </authorList>
    </citation>
    <scope>NUCLEOTIDE SEQUENCE</scope>
    <source>
        <strain evidence="5">CHK185-1770</strain>
    </source>
</reference>
<evidence type="ECO:0000256" key="2">
    <source>
        <dbReference type="ARBA" id="ARBA00022840"/>
    </source>
</evidence>
<dbReference type="PANTHER" id="PTHR21075:SF0">
    <property type="entry name" value="ANAEROBIC RIBONUCLEOSIDE-TRIPHOSPHATE REDUCTASE"/>
    <property type="match status" value="1"/>
</dbReference>
<dbReference type="InterPro" id="IPR012833">
    <property type="entry name" value="NrdD"/>
</dbReference>
<dbReference type="EMBL" id="DWXG01000031">
    <property type="protein sequence ID" value="HJB97627.1"/>
    <property type="molecule type" value="Genomic_DNA"/>
</dbReference>
<feature type="non-terminal residue" evidence="5">
    <location>
        <position position="334"/>
    </location>
</feature>
<reference evidence="5" key="1">
    <citation type="journal article" date="2021" name="PeerJ">
        <title>Extensive microbial diversity within the chicken gut microbiome revealed by metagenomics and culture.</title>
        <authorList>
            <person name="Gilroy R."/>
            <person name="Ravi A."/>
            <person name="Getino M."/>
            <person name="Pursley I."/>
            <person name="Horton D.L."/>
            <person name="Alikhan N.F."/>
            <person name="Baker D."/>
            <person name="Gharbi K."/>
            <person name="Hall N."/>
            <person name="Watson M."/>
            <person name="Adriaenssens E.M."/>
            <person name="Foster-Nyarko E."/>
            <person name="Jarju S."/>
            <person name="Secka A."/>
            <person name="Antonio M."/>
            <person name="Oren A."/>
            <person name="Chaudhuri R.R."/>
            <person name="La Ragione R."/>
            <person name="Hildebrand F."/>
            <person name="Pallen M.J."/>
        </authorList>
    </citation>
    <scope>NUCLEOTIDE SEQUENCE</scope>
    <source>
        <strain evidence="5">CHK185-1770</strain>
    </source>
</reference>
<dbReference type="PANTHER" id="PTHR21075">
    <property type="entry name" value="ANAEROBIC RIBONUCLEOSIDE-TRIPHOSPHATE REDUCTASE"/>
    <property type="match status" value="1"/>
</dbReference>
<dbReference type="Pfam" id="PF03477">
    <property type="entry name" value="ATP-cone"/>
    <property type="match status" value="1"/>
</dbReference>
<dbReference type="PROSITE" id="PS51161">
    <property type="entry name" value="ATP_CONE"/>
    <property type="match status" value="1"/>
</dbReference>
<dbReference type="GO" id="GO:0005524">
    <property type="term" value="F:ATP binding"/>
    <property type="evidence" value="ECO:0007669"/>
    <property type="project" value="UniProtKB-UniRule"/>
</dbReference>
<keyword evidence="1 3" id="KW-0547">Nucleotide-binding</keyword>
<evidence type="ECO:0000256" key="1">
    <source>
        <dbReference type="ARBA" id="ARBA00022741"/>
    </source>
</evidence>
<name>A0A9D2MVR2_9FIRM</name>
<comment type="caution">
    <text evidence="5">The sequence shown here is derived from an EMBL/GenBank/DDBJ whole genome shotgun (WGS) entry which is preliminary data.</text>
</comment>
<dbReference type="GO" id="GO:0031250">
    <property type="term" value="C:anaerobic ribonucleoside-triphosphate reductase complex"/>
    <property type="evidence" value="ECO:0007669"/>
    <property type="project" value="TreeGrafter"/>
</dbReference>
<evidence type="ECO:0000313" key="5">
    <source>
        <dbReference type="EMBL" id="HJB97627.1"/>
    </source>
</evidence>
<evidence type="ECO:0000259" key="4">
    <source>
        <dbReference type="PROSITE" id="PS51161"/>
    </source>
</evidence>
<proteinExistence type="predicted"/>
<organism evidence="5 6">
    <name type="scientific">Candidatus Acutalibacter pullicola</name>
    <dbReference type="NCBI Taxonomy" id="2838417"/>
    <lineage>
        <taxon>Bacteria</taxon>
        <taxon>Bacillati</taxon>
        <taxon>Bacillota</taxon>
        <taxon>Clostridia</taxon>
        <taxon>Eubacteriales</taxon>
        <taxon>Acutalibacteraceae</taxon>
        <taxon>Acutalibacter</taxon>
    </lineage>
</organism>
<protein>
    <submittedName>
        <fullName evidence="5">Anaerobic ribonucleoside triphosphate reductase</fullName>
    </submittedName>
</protein>
<dbReference type="SUPFAM" id="SSF51998">
    <property type="entry name" value="PFL-like glycyl radical enzymes"/>
    <property type="match status" value="1"/>
</dbReference>
<feature type="domain" description="ATP-cone" evidence="4">
    <location>
        <begin position="3"/>
        <end position="95"/>
    </location>
</feature>
<dbReference type="GO" id="GO:0004748">
    <property type="term" value="F:ribonucleoside-diphosphate reductase activity, thioredoxin disulfide as acceptor"/>
    <property type="evidence" value="ECO:0007669"/>
    <property type="project" value="TreeGrafter"/>
</dbReference>
<sequence>MLKTIIKRSGEQVPFDASKIRGAIFKANVRNATEKMSDRQLDQLTQEVADELEKRGGVPSVEQIQDVVEEKLIAADYAKTAKAYILYRAEHQKLREMDDELVKIYSALTFVAAEDVDLKRENANINADTAMGTMLKYGSEGAKSFYDKYVIPPHIAKAHAEGKIHIHDKDFYTLTETCCQIDLIKLFHNGFSTGHGYLREPNAISSYAALACIAIQANQNEMHGGQSVPNFDYAMAQGVDKTYSKEYFKALIQFIQLEKGMPYDQVKALVDNVKENLGERVNMNQAQEFAQKFVDYLPRHQRENGFQEITQEEAQKAAGYAAETAWRETDKATY</sequence>
<keyword evidence="2 3" id="KW-0067">ATP-binding</keyword>
<dbReference type="InterPro" id="IPR005144">
    <property type="entry name" value="ATP-cone_dom"/>
</dbReference>